<gene>
    <name evidence="5" type="ORF">CLV43_106184</name>
</gene>
<dbReference type="GO" id="GO:0043565">
    <property type="term" value="F:sequence-specific DNA binding"/>
    <property type="evidence" value="ECO:0007669"/>
    <property type="project" value="InterPro"/>
</dbReference>
<keyword evidence="2 5" id="KW-0238">DNA-binding</keyword>
<feature type="domain" description="HTH asnC-type" evidence="4">
    <location>
        <begin position="11"/>
        <end position="72"/>
    </location>
</feature>
<keyword evidence="3" id="KW-0804">Transcription</keyword>
<dbReference type="PROSITE" id="PS50956">
    <property type="entry name" value="HTH_ASNC_2"/>
    <property type="match status" value="2"/>
</dbReference>
<reference evidence="5 6" key="1">
    <citation type="submission" date="2018-03" db="EMBL/GenBank/DDBJ databases">
        <title>Genomic Encyclopedia of Archaeal and Bacterial Type Strains, Phase II (KMG-II): from individual species to whole genera.</title>
        <authorList>
            <person name="Goeker M."/>
        </authorList>
    </citation>
    <scope>NUCLEOTIDE SEQUENCE [LARGE SCALE GENOMIC DNA]</scope>
    <source>
        <strain evidence="5 6">DSM 44720</strain>
    </source>
</reference>
<keyword evidence="1" id="KW-0805">Transcription regulation</keyword>
<dbReference type="Pfam" id="PF01037">
    <property type="entry name" value="AsnC_trans_reg"/>
    <property type="match status" value="1"/>
</dbReference>
<organism evidence="5 6">
    <name type="scientific">Umezawaea tangerina</name>
    <dbReference type="NCBI Taxonomy" id="84725"/>
    <lineage>
        <taxon>Bacteria</taxon>
        <taxon>Bacillati</taxon>
        <taxon>Actinomycetota</taxon>
        <taxon>Actinomycetes</taxon>
        <taxon>Pseudonocardiales</taxon>
        <taxon>Pseudonocardiaceae</taxon>
        <taxon>Umezawaea</taxon>
    </lineage>
</organism>
<dbReference type="PANTHER" id="PTHR30154:SF34">
    <property type="entry name" value="TRANSCRIPTIONAL REGULATOR AZLB"/>
    <property type="match status" value="1"/>
</dbReference>
<keyword evidence="6" id="KW-1185">Reference proteome</keyword>
<dbReference type="InterPro" id="IPR036388">
    <property type="entry name" value="WH-like_DNA-bd_sf"/>
</dbReference>
<dbReference type="SMART" id="SM00344">
    <property type="entry name" value="HTH_ASNC"/>
    <property type="match status" value="2"/>
</dbReference>
<dbReference type="PRINTS" id="PR00033">
    <property type="entry name" value="HTHASNC"/>
</dbReference>
<proteinExistence type="predicted"/>
<comment type="caution">
    <text evidence="5">The sequence shown here is derived from an EMBL/GenBank/DDBJ whole genome shotgun (WGS) entry which is preliminary data.</text>
</comment>
<dbReference type="Pfam" id="PF13404">
    <property type="entry name" value="HTH_AsnC-type"/>
    <property type="match status" value="2"/>
</dbReference>
<dbReference type="Proteomes" id="UP000239494">
    <property type="component" value="Unassembled WGS sequence"/>
</dbReference>
<dbReference type="InterPro" id="IPR011008">
    <property type="entry name" value="Dimeric_a/b-barrel"/>
</dbReference>
<dbReference type="InterPro" id="IPR019887">
    <property type="entry name" value="Tscrpt_reg_AsnC/Lrp_C"/>
</dbReference>
<dbReference type="Gene3D" id="1.10.10.10">
    <property type="entry name" value="Winged helix-like DNA-binding domain superfamily/Winged helix DNA-binding domain"/>
    <property type="match status" value="2"/>
</dbReference>
<evidence type="ECO:0000256" key="2">
    <source>
        <dbReference type="ARBA" id="ARBA00023125"/>
    </source>
</evidence>
<protein>
    <submittedName>
        <fullName evidence="5">DNA-binding Lrp family transcriptional regulator</fullName>
    </submittedName>
</protein>
<dbReference type="PANTHER" id="PTHR30154">
    <property type="entry name" value="LEUCINE-RESPONSIVE REGULATORY PROTEIN"/>
    <property type="match status" value="1"/>
</dbReference>
<dbReference type="SUPFAM" id="SSF54909">
    <property type="entry name" value="Dimeric alpha+beta barrel"/>
    <property type="match status" value="2"/>
</dbReference>
<feature type="domain" description="HTH asnC-type" evidence="4">
    <location>
        <begin position="180"/>
        <end position="240"/>
    </location>
</feature>
<dbReference type="Gene3D" id="3.30.70.920">
    <property type="match status" value="2"/>
</dbReference>
<evidence type="ECO:0000313" key="5">
    <source>
        <dbReference type="EMBL" id="PRY40448.1"/>
    </source>
</evidence>
<evidence type="ECO:0000256" key="1">
    <source>
        <dbReference type="ARBA" id="ARBA00023015"/>
    </source>
</evidence>
<evidence type="ECO:0000313" key="6">
    <source>
        <dbReference type="Proteomes" id="UP000239494"/>
    </source>
</evidence>
<accession>A0A2T0T438</accession>
<name>A0A2T0T438_9PSEU</name>
<dbReference type="SUPFAM" id="SSF46785">
    <property type="entry name" value="Winged helix' DNA-binding domain"/>
    <property type="match status" value="2"/>
</dbReference>
<dbReference type="EMBL" id="PVTF01000006">
    <property type="protein sequence ID" value="PRY40448.1"/>
    <property type="molecule type" value="Genomic_DNA"/>
</dbReference>
<dbReference type="InterPro" id="IPR036390">
    <property type="entry name" value="WH_DNA-bd_sf"/>
</dbReference>
<dbReference type="GO" id="GO:0043200">
    <property type="term" value="P:response to amino acid"/>
    <property type="evidence" value="ECO:0007669"/>
    <property type="project" value="TreeGrafter"/>
</dbReference>
<dbReference type="InterPro" id="IPR000485">
    <property type="entry name" value="AsnC-type_HTH_dom"/>
</dbReference>
<dbReference type="InterPro" id="IPR019888">
    <property type="entry name" value="Tscrpt_reg_AsnC-like"/>
</dbReference>
<evidence type="ECO:0000256" key="3">
    <source>
        <dbReference type="ARBA" id="ARBA00023163"/>
    </source>
</evidence>
<sequence length="324" mass="35228">MLTMKRESVVLDDVDRGLLHALDVDGRASFARIGEVLGVSDRTVARRYARMRETGLVRLVGDVNAVRFGGSEWVIRVQCKPGSAVEVATALARREDTRWVHLLSGGTEICASLRSWTLEERDELILQRLQRTAPVVSVTAHSVLHVFGQDRPDLDGRGTLDDEQVAALRPARGNADHVTLTDDDRPLVKALAADGRATYQVLAAATGWSESTVARRVDALRAAGLLYIDVDVDLALIGYRTDARLWVSVPPAHLAETGAALTAHPEVAFCAATTGPTNLLVSAVCRDGKDLYRYLTQRLGSLPHVRGVETAPVIRTIKRAGPYT</sequence>
<evidence type="ECO:0000259" key="4">
    <source>
        <dbReference type="PROSITE" id="PS50956"/>
    </source>
</evidence>
<dbReference type="GO" id="GO:0005829">
    <property type="term" value="C:cytosol"/>
    <property type="evidence" value="ECO:0007669"/>
    <property type="project" value="TreeGrafter"/>
</dbReference>
<dbReference type="AlphaFoldDB" id="A0A2T0T438"/>